<dbReference type="SFLD" id="SFLDF00301">
    <property type="entry name" value="2-iminoacetate_synthase_(ThiH)"/>
    <property type="match status" value="1"/>
</dbReference>
<dbReference type="GO" id="GO:0051539">
    <property type="term" value="F:4 iron, 4 sulfur cluster binding"/>
    <property type="evidence" value="ECO:0007669"/>
    <property type="project" value="UniProtKB-KW"/>
</dbReference>
<dbReference type="InterPro" id="IPR034428">
    <property type="entry name" value="ThiH/NoCL/HydG-like"/>
</dbReference>
<dbReference type="EMBL" id="SOCA01000001">
    <property type="protein sequence ID" value="TDU81053.1"/>
    <property type="molecule type" value="Genomic_DNA"/>
</dbReference>
<keyword evidence="6" id="KW-0411">Iron-sulfur</keyword>
<dbReference type="PANTHER" id="PTHR43583">
    <property type="entry name" value="2-IMINOACETATE SYNTHASE"/>
    <property type="match status" value="1"/>
</dbReference>
<evidence type="ECO:0000256" key="5">
    <source>
        <dbReference type="ARBA" id="ARBA00023004"/>
    </source>
</evidence>
<evidence type="ECO:0000256" key="2">
    <source>
        <dbReference type="ARBA" id="ARBA00022485"/>
    </source>
</evidence>
<dbReference type="Gene3D" id="3.20.20.70">
    <property type="entry name" value="Aldolase class I"/>
    <property type="match status" value="1"/>
</dbReference>
<organism evidence="8 9">
    <name type="scientific">Prosthecobacter fusiformis</name>
    <dbReference type="NCBI Taxonomy" id="48464"/>
    <lineage>
        <taxon>Bacteria</taxon>
        <taxon>Pseudomonadati</taxon>
        <taxon>Verrucomicrobiota</taxon>
        <taxon>Verrucomicrobiia</taxon>
        <taxon>Verrucomicrobiales</taxon>
        <taxon>Verrucomicrobiaceae</taxon>
        <taxon>Prosthecobacter</taxon>
    </lineage>
</organism>
<evidence type="ECO:0000313" key="9">
    <source>
        <dbReference type="Proteomes" id="UP000295662"/>
    </source>
</evidence>
<dbReference type="AlphaFoldDB" id="A0A4V3FI48"/>
<dbReference type="SFLD" id="SFLDG01081">
    <property type="entry name" value="cleavage_of_the_Ca-Cb_bond_in"/>
    <property type="match status" value="1"/>
</dbReference>
<dbReference type="Pfam" id="PF04055">
    <property type="entry name" value="Radical_SAM"/>
    <property type="match status" value="1"/>
</dbReference>
<evidence type="ECO:0000259" key="7">
    <source>
        <dbReference type="PROSITE" id="PS51918"/>
    </source>
</evidence>
<evidence type="ECO:0000256" key="1">
    <source>
        <dbReference type="ARBA" id="ARBA00001966"/>
    </source>
</evidence>
<accession>A0A4V3FI48</accession>
<dbReference type="InterPro" id="IPR012726">
    <property type="entry name" value="ThiH"/>
</dbReference>
<dbReference type="GO" id="GO:0009228">
    <property type="term" value="P:thiamine biosynthetic process"/>
    <property type="evidence" value="ECO:0007669"/>
    <property type="project" value="InterPro"/>
</dbReference>
<keyword evidence="2" id="KW-0004">4Fe-4S</keyword>
<dbReference type="CDD" id="cd01335">
    <property type="entry name" value="Radical_SAM"/>
    <property type="match status" value="1"/>
</dbReference>
<reference evidence="8 9" key="1">
    <citation type="submission" date="2019-03" db="EMBL/GenBank/DDBJ databases">
        <title>Genomic Encyclopedia of Archaeal and Bacterial Type Strains, Phase II (KMG-II): from individual species to whole genera.</title>
        <authorList>
            <person name="Goeker M."/>
        </authorList>
    </citation>
    <scope>NUCLEOTIDE SEQUENCE [LARGE SCALE GENOMIC DNA]</scope>
    <source>
        <strain evidence="8 9">ATCC 25309</strain>
    </source>
</reference>
<keyword evidence="4" id="KW-0479">Metal-binding</keyword>
<dbReference type="InterPro" id="IPR010722">
    <property type="entry name" value="BATS_dom"/>
</dbReference>
<comment type="cofactor">
    <cofactor evidence="1">
        <name>[4Fe-4S] cluster</name>
        <dbReference type="ChEBI" id="CHEBI:49883"/>
    </cofactor>
</comment>
<dbReference type="InterPro" id="IPR058240">
    <property type="entry name" value="rSAM_sf"/>
</dbReference>
<dbReference type="Proteomes" id="UP000295662">
    <property type="component" value="Unassembled WGS sequence"/>
</dbReference>
<dbReference type="InterPro" id="IPR007197">
    <property type="entry name" value="rSAM"/>
</dbReference>
<feature type="domain" description="Radical SAM core" evidence="7">
    <location>
        <begin position="59"/>
        <end position="289"/>
    </location>
</feature>
<dbReference type="InterPro" id="IPR013785">
    <property type="entry name" value="Aldolase_TIM"/>
</dbReference>
<dbReference type="GO" id="GO:0005506">
    <property type="term" value="F:iron ion binding"/>
    <property type="evidence" value="ECO:0007669"/>
    <property type="project" value="InterPro"/>
</dbReference>
<keyword evidence="9" id="KW-1185">Reference proteome</keyword>
<proteinExistence type="predicted"/>
<dbReference type="SUPFAM" id="SSF102114">
    <property type="entry name" value="Radical SAM enzymes"/>
    <property type="match status" value="1"/>
</dbReference>
<dbReference type="GO" id="GO:0003824">
    <property type="term" value="F:catalytic activity"/>
    <property type="evidence" value="ECO:0007669"/>
    <property type="project" value="InterPro"/>
</dbReference>
<evidence type="ECO:0000256" key="3">
    <source>
        <dbReference type="ARBA" id="ARBA00022691"/>
    </source>
</evidence>
<comment type="caution">
    <text evidence="8">The sequence shown here is derived from an EMBL/GenBank/DDBJ whole genome shotgun (WGS) entry which is preliminary data.</text>
</comment>
<name>A0A4V3FI48_9BACT</name>
<dbReference type="PANTHER" id="PTHR43583:SF1">
    <property type="entry name" value="2-IMINOACETATE SYNTHASE"/>
    <property type="match status" value="1"/>
</dbReference>
<dbReference type="SFLD" id="SFLDG01060">
    <property type="entry name" value="BATS_domain_containing"/>
    <property type="match status" value="1"/>
</dbReference>
<evidence type="ECO:0000256" key="6">
    <source>
        <dbReference type="ARBA" id="ARBA00023014"/>
    </source>
</evidence>
<keyword evidence="3" id="KW-0949">S-adenosyl-L-methionine</keyword>
<dbReference type="PROSITE" id="PS51918">
    <property type="entry name" value="RADICAL_SAM"/>
    <property type="match status" value="1"/>
</dbReference>
<sequence length="388" mass="43043">MNGPTFLMLTTFTPVLDALPARKSPLMERFWSLLETKSPSQIEAMARESQAVTRRNFGRTMRMFAPLYVSNECVNNCSYCGFSRDNTGIMRVTLTVDQVVKEARHLTAQGFRNILLVAGEHPRFVSEGYLEECIRAIRDFVPTIGIEVGPMEAPEYERMVKAGCEGLVVYHETYDRPLYAEMHTAGPKKDFEWRLACPERGYEGGFRRIGIGALFGLSDWRLEALRLAAHLEHLYKHCWKSSFTVAFPRLRPAAGGFQPKTGFPDWALVQTLCAFRLTFPEVGIVLSTREPAPLRDALAPLGVTTMSAGSHTEPGGYTGAGNDDLHHTVRGKRVDLEAKTEDAKAEGQFGIADVRTPAEVAAMLKKQGLDAVWKDWDAAILTDGALAA</sequence>
<protein>
    <submittedName>
        <fullName evidence="8">2-iminoacetate synthase</fullName>
    </submittedName>
</protein>
<evidence type="ECO:0000313" key="8">
    <source>
        <dbReference type="EMBL" id="TDU81053.1"/>
    </source>
</evidence>
<evidence type="ECO:0000256" key="4">
    <source>
        <dbReference type="ARBA" id="ARBA00022723"/>
    </source>
</evidence>
<gene>
    <name evidence="8" type="ORF">EI77_00355</name>
</gene>
<keyword evidence="5" id="KW-0408">Iron</keyword>
<dbReference type="SMART" id="SM00876">
    <property type="entry name" value="BATS"/>
    <property type="match status" value="1"/>
</dbReference>
<dbReference type="SFLD" id="SFLDS00029">
    <property type="entry name" value="Radical_SAM"/>
    <property type="match status" value="1"/>
</dbReference>
<dbReference type="Pfam" id="PF06968">
    <property type="entry name" value="BATS"/>
    <property type="match status" value="1"/>
</dbReference>